<dbReference type="AlphaFoldDB" id="A0A250J1X5"/>
<dbReference type="GO" id="GO:0016740">
    <property type="term" value="F:transferase activity"/>
    <property type="evidence" value="ECO:0007669"/>
    <property type="project" value="UniProtKB-KW"/>
</dbReference>
<dbReference type="InterPro" id="IPR015421">
    <property type="entry name" value="PyrdxlP-dep_Trfase_major"/>
</dbReference>
<dbReference type="InterPro" id="IPR050087">
    <property type="entry name" value="AON_synthase_class-II"/>
</dbReference>
<sequence length="418" mass="46348">MEINLSNLASPPSSPPRDVFGFNAFLEAAVARGYFYDFPIANGSSGSRLHHGGRELVNFASISFMGFQENSSVMDYFCAAAKEYGLVTGGSRATQGICMAHATLEQTMNHLTGMEHTVTFGSGLLANIGFLNAMTVQFKFDSDCKVDNRDAVFILDRDCHWSLWKGASHLEHGKSLFSFQHNDPASLEATLSRITVKKKVVIFESVYSSDGSVAPMGALLDVCEKHGALSYVDDANGFMIYGPPNRPYHAEYQEMRRATFRMVSFSKAVGLEGGAISGPREYVQPFAFLSGTAIFTAAMQPPTAATAVHLLEKLNSEPELMDNYLAKVAQFRGRLLQEGFRLYDSESYILSIWIGQDLVAENVRQFLASNGFAVPVFRYPAVQRNRAVLRVILNDRHSSRDIENFIAMLREARRQFGF</sequence>
<dbReference type="InterPro" id="IPR015424">
    <property type="entry name" value="PyrdxlP-dep_Trfase"/>
</dbReference>
<proteinExistence type="predicted"/>
<dbReference type="Proteomes" id="UP000217257">
    <property type="component" value="Chromosome"/>
</dbReference>
<dbReference type="RefSeq" id="WP_095991981.1">
    <property type="nucleotide sequence ID" value="NZ_CP022098.1"/>
</dbReference>
<dbReference type="PANTHER" id="PTHR13693">
    <property type="entry name" value="CLASS II AMINOTRANSFERASE/8-AMINO-7-OXONONANOATE SYNTHASE"/>
    <property type="match status" value="1"/>
</dbReference>
<accession>A0A250J1X5</accession>
<dbReference type="InterPro" id="IPR004839">
    <property type="entry name" value="Aminotransferase_I/II_large"/>
</dbReference>
<comment type="cofactor">
    <cofactor evidence="1">
        <name>pyridoxal 5'-phosphate</name>
        <dbReference type="ChEBI" id="CHEBI:597326"/>
    </cofactor>
</comment>
<name>A0A250J1X5_9BACT</name>
<dbReference type="SUPFAM" id="SSF53383">
    <property type="entry name" value="PLP-dependent transferases"/>
    <property type="match status" value="1"/>
</dbReference>
<feature type="domain" description="Aminotransferase class I/classII large" evidence="3">
    <location>
        <begin position="70"/>
        <end position="406"/>
    </location>
</feature>
<dbReference type="GO" id="GO:0030170">
    <property type="term" value="F:pyridoxal phosphate binding"/>
    <property type="evidence" value="ECO:0007669"/>
    <property type="project" value="InterPro"/>
</dbReference>
<evidence type="ECO:0000256" key="1">
    <source>
        <dbReference type="ARBA" id="ARBA00001933"/>
    </source>
</evidence>
<dbReference type="InterPro" id="IPR015422">
    <property type="entry name" value="PyrdxlP-dep_Trfase_small"/>
</dbReference>
<protein>
    <submittedName>
        <fullName evidence="4">8-amino-7-oxononanoate synthase</fullName>
    </submittedName>
</protein>
<evidence type="ECO:0000259" key="3">
    <source>
        <dbReference type="Pfam" id="PF00155"/>
    </source>
</evidence>
<gene>
    <name evidence="4" type="ORF">CYFUS_002577</name>
</gene>
<dbReference type="Gene3D" id="3.40.640.10">
    <property type="entry name" value="Type I PLP-dependent aspartate aminotransferase-like (Major domain)"/>
    <property type="match status" value="1"/>
</dbReference>
<dbReference type="Gene3D" id="3.90.1150.10">
    <property type="entry name" value="Aspartate Aminotransferase, domain 1"/>
    <property type="match status" value="1"/>
</dbReference>
<evidence type="ECO:0000313" key="5">
    <source>
        <dbReference type="Proteomes" id="UP000217257"/>
    </source>
</evidence>
<dbReference type="Pfam" id="PF00155">
    <property type="entry name" value="Aminotran_1_2"/>
    <property type="match status" value="1"/>
</dbReference>
<evidence type="ECO:0000313" key="4">
    <source>
        <dbReference type="EMBL" id="ATB37156.1"/>
    </source>
</evidence>
<dbReference type="KEGG" id="cfus:CYFUS_002577"/>
<dbReference type="EMBL" id="CP022098">
    <property type="protein sequence ID" value="ATB37156.1"/>
    <property type="molecule type" value="Genomic_DNA"/>
</dbReference>
<keyword evidence="2" id="KW-0808">Transferase</keyword>
<organism evidence="4 5">
    <name type="scientific">Cystobacter fuscus</name>
    <dbReference type="NCBI Taxonomy" id="43"/>
    <lineage>
        <taxon>Bacteria</taxon>
        <taxon>Pseudomonadati</taxon>
        <taxon>Myxococcota</taxon>
        <taxon>Myxococcia</taxon>
        <taxon>Myxococcales</taxon>
        <taxon>Cystobacterineae</taxon>
        <taxon>Archangiaceae</taxon>
        <taxon>Cystobacter</taxon>
    </lineage>
</organism>
<evidence type="ECO:0000256" key="2">
    <source>
        <dbReference type="ARBA" id="ARBA00022679"/>
    </source>
</evidence>
<reference evidence="4 5" key="1">
    <citation type="submission" date="2017-06" db="EMBL/GenBank/DDBJ databases">
        <title>Sequencing and comparative analysis of myxobacterial genomes.</title>
        <authorList>
            <person name="Rupp O."/>
            <person name="Goesmann A."/>
            <person name="Sogaard-Andersen L."/>
        </authorList>
    </citation>
    <scope>NUCLEOTIDE SEQUENCE [LARGE SCALE GENOMIC DNA]</scope>
    <source>
        <strain evidence="4 5">DSM 52655</strain>
    </source>
</reference>